<name>A0A229SKK1_9PSEU</name>
<comment type="caution">
    <text evidence="1">The sequence shown here is derived from an EMBL/GenBank/DDBJ whole genome shotgun (WGS) entry which is preliminary data.</text>
</comment>
<reference evidence="2" key="1">
    <citation type="submission" date="2017-07" db="EMBL/GenBank/DDBJ databases">
        <title>Comparative genome mining reveals phylogenetic distribution patterns of secondary metabolites in Amycolatopsis.</title>
        <authorList>
            <person name="Adamek M."/>
            <person name="Alanjary M."/>
            <person name="Sales-Ortells H."/>
            <person name="Goodfellow M."/>
            <person name="Bull A.T."/>
            <person name="Kalinowski J."/>
            <person name="Ziemert N."/>
        </authorList>
    </citation>
    <scope>NUCLEOTIDE SEQUENCE [LARGE SCALE GENOMIC DNA]</scope>
    <source>
        <strain evidence="2">H5</strain>
    </source>
</reference>
<evidence type="ECO:0000313" key="1">
    <source>
        <dbReference type="EMBL" id="OXM59300.1"/>
    </source>
</evidence>
<evidence type="ECO:0000313" key="2">
    <source>
        <dbReference type="Proteomes" id="UP000215199"/>
    </source>
</evidence>
<sequence length="248" mass="27573">MIPELTPVVDVDDSGTWPDQFAQRVHELVEQRRHLIDDPAEFPCSDLGLWEREAEVHQLLDGYLLRGYHATRLLAHETDTIRAHGLRLFDDKLGTDRLDTAVKRGYLTKDEHATLIQSMALVDNRVGQICFFPSKTTLTEDAGGLNLLLAAWGGEAIYMPHVHTDNPMNTKLRSMGIPSIVVAQLDLRSSPTTKVFPGLANAFVAAALGLTSLTVDVIHRAPVPPSHIERIFHPGDTDYPPHQDLPQE</sequence>
<dbReference type="AlphaFoldDB" id="A0A229SKK1"/>
<dbReference type="OrthoDB" id="9801870at2"/>
<dbReference type="EMBL" id="NMUL01000087">
    <property type="protein sequence ID" value="OXM59300.1"/>
    <property type="molecule type" value="Genomic_DNA"/>
</dbReference>
<dbReference type="Proteomes" id="UP000215199">
    <property type="component" value="Unassembled WGS sequence"/>
</dbReference>
<gene>
    <name evidence="1" type="ORF">CF165_48315</name>
</gene>
<keyword evidence="2" id="KW-1185">Reference proteome</keyword>
<proteinExistence type="predicted"/>
<accession>A0A229SKK1</accession>
<organism evidence="1 2">
    <name type="scientific">Amycolatopsis vastitatis</name>
    <dbReference type="NCBI Taxonomy" id="1905142"/>
    <lineage>
        <taxon>Bacteria</taxon>
        <taxon>Bacillati</taxon>
        <taxon>Actinomycetota</taxon>
        <taxon>Actinomycetes</taxon>
        <taxon>Pseudonocardiales</taxon>
        <taxon>Pseudonocardiaceae</taxon>
        <taxon>Amycolatopsis</taxon>
    </lineage>
</organism>
<protein>
    <submittedName>
        <fullName evidence="1">Uncharacterized protein</fullName>
    </submittedName>
</protein>
<dbReference type="RefSeq" id="WP_093954331.1">
    <property type="nucleotide sequence ID" value="NZ_NMUL01000087.1"/>
</dbReference>